<keyword evidence="1" id="KW-0812">Transmembrane</keyword>
<evidence type="ECO:0000313" key="3">
    <source>
        <dbReference type="EMBL" id="TWJ02580.1"/>
    </source>
</evidence>
<evidence type="ECO:0008006" key="5">
    <source>
        <dbReference type="Google" id="ProtNLM"/>
    </source>
</evidence>
<protein>
    <recommendedName>
        <fullName evidence="5">LPXTG-motif cell wall-anchored protein</fullName>
    </recommendedName>
</protein>
<dbReference type="AlphaFoldDB" id="A0A562U9R0"/>
<sequence length="219" mass="24481">MKKIFLSLTMLLFTIAAFSQQQFKPVKIDSLVTISMPVGYQLKDTLGQHIYGANGMLGYMTVIVAPNEKNNAPLKKEKDLNKVLKDYITHIQGQSSGGSALHVRDTTVGTLKAKAFTLKSDDGTGTFQFINFVLIYTQDNTYTFEYVYPSERQELVKDEYKAFISSIKLSPELQRNDQYLSPDTGMSSTAKIEIYGSVTLVIAFVIVLLVRKKNNLIVG</sequence>
<proteinExistence type="predicted"/>
<keyword evidence="2" id="KW-0732">Signal</keyword>
<feature type="chain" id="PRO_5022029830" description="LPXTG-motif cell wall-anchored protein" evidence="2">
    <location>
        <begin position="20"/>
        <end position="219"/>
    </location>
</feature>
<gene>
    <name evidence="3" type="ORF">JN11_01553</name>
</gene>
<dbReference type="OrthoDB" id="791955at2"/>
<dbReference type="RefSeq" id="WP_144911298.1">
    <property type="nucleotide sequence ID" value="NZ_VLLI01000003.1"/>
</dbReference>
<keyword evidence="1" id="KW-0472">Membrane</keyword>
<dbReference type="EMBL" id="VLLI01000003">
    <property type="protein sequence ID" value="TWJ02580.1"/>
    <property type="molecule type" value="Genomic_DNA"/>
</dbReference>
<name>A0A562U9R0_9SPHI</name>
<dbReference type="Proteomes" id="UP000317010">
    <property type="component" value="Unassembled WGS sequence"/>
</dbReference>
<evidence type="ECO:0000256" key="2">
    <source>
        <dbReference type="SAM" id="SignalP"/>
    </source>
</evidence>
<feature type="transmembrane region" description="Helical" evidence="1">
    <location>
        <begin position="192"/>
        <end position="210"/>
    </location>
</feature>
<evidence type="ECO:0000256" key="1">
    <source>
        <dbReference type="SAM" id="Phobius"/>
    </source>
</evidence>
<organism evidence="3 4">
    <name type="scientific">Mucilaginibacter frigoritolerans</name>
    <dbReference type="NCBI Taxonomy" id="652788"/>
    <lineage>
        <taxon>Bacteria</taxon>
        <taxon>Pseudomonadati</taxon>
        <taxon>Bacteroidota</taxon>
        <taxon>Sphingobacteriia</taxon>
        <taxon>Sphingobacteriales</taxon>
        <taxon>Sphingobacteriaceae</taxon>
        <taxon>Mucilaginibacter</taxon>
    </lineage>
</organism>
<accession>A0A562U9R0</accession>
<feature type="signal peptide" evidence="2">
    <location>
        <begin position="1"/>
        <end position="19"/>
    </location>
</feature>
<keyword evidence="4" id="KW-1185">Reference proteome</keyword>
<keyword evidence="1" id="KW-1133">Transmembrane helix</keyword>
<comment type="caution">
    <text evidence="3">The sequence shown here is derived from an EMBL/GenBank/DDBJ whole genome shotgun (WGS) entry which is preliminary data.</text>
</comment>
<evidence type="ECO:0000313" key="4">
    <source>
        <dbReference type="Proteomes" id="UP000317010"/>
    </source>
</evidence>
<reference evidence="3 4" key="1">
    <citation type="submission" date="2019-07" db="EMBL/GenBank/DDBJ databases">
        <title>Genomic Encyclopedia of Archaeal and Bacterial Type Strains, Phase II (KMG-II): from individual species to whole genera.</title>
        <authorList>
            <person name="Goeker M."/>
        </authorList>
    </citation>
    <scope>NUCLEOTIDE SEQUENCE [LARGE SCALE GENOMIC DNA]</scope>
    <source>
        <strain evidence="3 4">ATCC BAA-1854</strain>
    </source>
</reference>